<evidence type="ECO:0000256" key="1">
    <source>
        <dbReference type="ARBA" id="ARBA00007801"/>
    </source>
</evidence>
<dbReference type="SUPFAM" id="SSF52833">
    <property type="entry name" value="Thioredoxin-like"/>
    <property type="match status" value="1"/>
</dbReference>
<dbReference type="Proteomes" id="UP000016922">
    <property type="component" value="Unassembled WGS sequence"/>
</dbReference>
<evidence type="ECO:0000256" key="2">
    <source>
        <dbReference type="ARBA" id="ARBA00022630"/>
    </source>
</evidence>
<dbReference type="PANTHER" id="PTHR43004">
    <property type="entry name" value="TRK SYSTEM POTASSIUM UPTAKE PROTEIN"/>
    <property type="match status" value="1"/>
</dbReference>
<evidence type="ECO:0000313" key="8">
    <source>
        <dbReference type="Proteomes" id="UP000016922"/>
    </source>
</evidence>
<keyword evidence="2" id="KW-0285">Flavoprotein</keyword>
<evidence type="ECO:0000259" key="6">
    <source>
        <dbReference type="Pfam" id="PF07976"/>
    </source>
</evidence>
<dbReference type="PRINTS" id="PR00420">
    <property type="entry name" value="RNGMNOXGNASE"/>
</dbReference>
<feature type="domain" description="Phenol hydroxylase-like C-terminal dimerisation" evidence="6">
    <location>
        <begin position="406"/>
        <end position="613"/>
    </location>
</feature>
<dbReference type="SUPFAM" id="SSF51905">
    <property type="entry name" value="FAD/NAD(P)-binding domain"/>
    <property type="match status" value="1"/>
</dbReference>
<evidence type="ECO:0000313" key="7">
    <source>
        <dbReference type="EMBL" id="EPE36704.1"/>
    </source>
</evidence>
<protein>
    <submittedName>
        <fullName evidence="7">FAD/NAD(P)-binding protein</fullName>
    </submittedName>
</protein>
<feature type="domain" description="FAD-binding" evidence="5">
    <location>
        <begin position="26"/>
        <end position="373"/>
    </location>
</feature>
<keyword evidence="4" id="KW-0560">Oxidoreductase</keyword>
<sequence>MSPSAANDSTGSGVDPVVNGVSEIENVIIVGAGPAARYGIQPLIIDDRHDKTTTGRADGLQPKTIETFKQLGIAESLLKKGVKIYDICFWNSDAQTPLHRTRREIHYPPEVDLKDPFVLLVHQGMIEDVFLEDLRERSVDVSRGTPFVRYSFNDDLKLPLNVVCQDTKFGVEKTLRSKYLVGCDGARSMVRASIPGAEMIGDSTRAPWGVLDGVIETDFPDLWSKVVIHSEEKGTILCIPRERNMTRLYIELNPRMHDVLSSEASSQEFVMQRAKEIIAPFKLSWKSVEWFTVYKVGQRVSNRFRDESGRIFIAGDAAHTHSPKAAQGMNVSMHDSFNLAWKLNLTIRDLALPSLLETYTYERRKIAEDLINFDFEHANAFAEGDSNALAANFAANVAFISGIGAKYAPNVLNSGISNETGCLQPGSLLLPTRVTRYIDANPVDLQLDIPLLGQFRIFFFTSNPHFSKDFLSTISSHLTSTNSVLGRSSVAAAKSYDLLNTHFSKSDEFAQPQRYTAVSKIFTPVLVTEMRKEEIEIADLPLMFRRSCWTFYMDDRPGVKQSCTEKWVGGVNENEVVMVNVRPDGYVGFINRWDNSQGDRACEALDVYYGGFLRG</sequence>
<dbReference type="InterPro" id="IPR050641">
    <property type="entry name" value="RIFMO-like"/>
</dbReference>
<reference evidence="7 8" key="1">
    <citation type="journal article" date="2013" name="BMC Genomics">
        <title>Genomics-driven discovery of the pneumocandin biosynthetic gene cluster in the fungus Glarea lozoyensis.</title>
        <authorList>
            <person name="Chen L."/>
            <person name="Yue Q."/>
            <person name="Zhang X."/>
            <person name="Xiang M."/>
            <person name="Wang C."/>
            <person name="Li S."/>
            <person name="Che Y."/>
            <person name="Ortiz-Lopez F.J."/>
            <person name="Bills G.F."/>
            <person name="Liu X."/>
            <person name="An Z."/>
        </authorList>
    </citation>
    <scope>NUCLEOTIDE SEQUENCE [LARGE SCALE GENOMIC DNA]</scope>
    <source>
        <strain evidence="8">ATCC 20868 / MF5171</strain>
    </source>
</reference>
<accession>S3DHT7</accession>
<dbReference type="GO" id="GO:0016709">
    <property type="term" value="F:oxidoreductase activity, acting on paired donors, with incorporation or reduction of molecular oxygen, NAD(P)H as one donor, and incorporation of one atom of oxygen"/>
    <property type="evidence" value="ECO:0007669"/>
    <property type="project" value="UniProtKB-ARBA"/>
</dbReference>
<dbReference type="PANTHER" id="PTHR43004:SF4">
    <property type="entry name" value="FAD-BINDING DOMAIN-CONTAINING PROTEIN"/>
    <property type="match status" value="1"/>
</dbReference>
<proteinExistence type="inferred from homology"/>
<dbReference type="Gene3D" id="3.50.50.60">
    <property type="entry name" value="FAD/NAD(P)-binding domain"/>
    <property type="match status" value="1"/>
</dbReference>
<dbReference type="KEGG" id="glz:GLAREA_08867"/>
<dbReference type="Pfam" id="PF07976">
    <property type="entry name" value="Phe_hydrox_dim"/>
    <property type="match status" value="1"/>
</dbReference>
<evidence type="ECO:0000256" key="4">
    <source>
        <dbReference type="ARBA" id="ARBA00023002"/>
    </source>
</evidence>
<dbReference type="OMA" id="IYDIAFW"/>
<dbReference type="RefSeq" id="XP_008076019.1">
    <property type="nucleotide sequence ID" value="XM_008077828.1"/>
</dbReference>
<keyword evidence="3" id="KW-0274">FAD</keyword>
<dbReference type="Pfam" id="PF01494">
    <property type="entry name" value="FAD_binding_3"/>
    <property type="match status" value="1"/>
</dbReference>
<dbReference type="eggNOG" id="KOG3855">
    <property type="taxonomic scope" value="Eukaryota"/>
</dbReference>
<dbReference type="AlphaFoldDB" id="S3DHT7"/>
<organism evidence="7 8">
    <name type="scientific">Glarea lozoyensis (strain ATCC 20868 / MF5171)</name>
    <dbReference type="NCBI Taxonomy" id="1116229"/>
    <lineage>
        <taxon>Eukaryota</taxon>
        <taxon>Fungi</taxon>
        <taxon>Dikarya</taxon>
        <taxon>Ascomycota</taxon>
        <taxon>Pezizomycotina</taxon>
        <taxon>Leotiomycetes</taxon>
        <taxon>Helotiales</taxon>
        <taxon>Helotiaceae</taxon>
        <taxon>Glarea</taxon>
    </lineage>
</organism>
<dbReference type="InterPro" id="IPR038220">
    <property type="entry name" value="PHOX_C_sf"/>
</dbReference>
<dbReference type="InterPro" id="IPR002938">
    <property type="entry name" value="FAD-bd"/>
</dbReference>
<dbReference type="InterPro" id="IPR012941">
    <property type="entry name" value="Phe_hydrox_C_dim_dom"/>
</dbReference>
<dbReference type="OrthoDB" id="1716816at2759"/>
<evidence type="ECO:0000256" key="3">
    <source>
        <dbReference type="ARBA" id="ARBA00022827"/>
    </source>
</evidence>
<dbReference type="InterPro" id="IPR036249">
    <property type="entry name" value="Thioredoxin-like_sf"/>
</dbReference>
<evidence type="ECO:0000259" key="5">
    <source>
        <dbReference type="Pfam" id="PF01494"/>
    </source>
</evidence>
<dbReference type="GeneID" id="19467915"/>
<name>S3DHT7_GLAL2</name>
<dbReference type="Gene3D" id="3.30.9.10">
    <property type="entry name" value="D-Amino Acid Oxidase, subunit A, domain 2"/>
    <property type="match status" value="1"/>
</dbReference>
<dbReference type="SUPFAM" id="SSF54373">
    <property type="entry name" value="FAD-linked reductases, C-terminal domain"/>
    <property type="match status" value="1"/>
</dbReference>
<dbReference type="EMBL" id="KE145352">
    <property type="protein sequence ID" value="EPE36704.1"/>
    <property type="molecule type" value="Genomic_DNA"/>
</dbReference>
<dbReference type="InterPro" id="IPR036188">
    <property type="entry name" value="FAD/NAD-bd_sf"/>
</dbReference>
<dbReference type="GO" id="GO:0071949">
    <property type="term" value="F:FAD binding"/>
    <property type="evidence" value="ECO:0007669"/>
    <property type="project" value="InterPro"/>
</dbReference>
<keyword evidence="8" id="KW-1185">Reference proteome</keyword>
<dbReference type="Gene3D" id="3.40.30.20">
    <property type="match status" value="1"/>
</dbReference>
<comment type="similarity">
    <text evidence="1">Belongs to the PheA/TfdB FAD monooxygenase family.</text>
</comment>
<gene>
    <name evidence="7" type="ORF">GLAREA_08867</name>
</gene>
<dbReference type="HOGENOM" id="CLU_009665_9_3_1"/>